<gene>
    <name evidence="5" type="ORF">BEN76_04335</name>
</gene>
<dbReference type="Pfam" id="PF10620">
    <property type="entry name" value="MdcG"/>
    <property type="match status" value="1"/>
</dbReference>
<accession>A0A1P8EGF4</accession>
<evidence type="ECO:0000256" key="2">
    <source>
        <dbReference type="ARBA" id="ARBA00022695"/>
    </source>
</evidence>
<dbReference type="RefSeq" id="WP_076032371.1">
    <property type="nucleotide sequence ID" value="NZ_BKXY01000016.1"/>
</dbReference>
<keyword evidence="1 5" id="KW-0808">Transferase</keyword>
<dbReference type="KEGG" id="asol:BEN76_04335"/>
<feature type="domain" description="Phosphoribosyl-dephospho-CoA transferase MdcG N-terminal" evidence="4">
    <location>
        <begin position="6"/>
        <end position="77"/>
    </location>
</feature>
<dbReference type="InterPro" id="IPR017557">
    <property type="entry name" value="Holo-ACP_synthase"/>
</dbReference>
<dbReference type="NCBIfam" id="TIGR03135">
    <property type="entry name" value="malonate_mdcG"/>
    <property type="match status" value="1"/>
</dbReference>
<dbReference type="NCBIfam" id="NF002332">
    <property type="entry name" value="PRK01293.1"/>
    <property type="match status" value="1"/>
</dbReference>
<evidence type="ECO:0000313" key="5">
    <source>
        <dbReference type="EMBL" id="APV35284.1"/>
    </source>
</evidence>
<reference evidence="5 6" key="1">
    <citation type="submission" date="2016-08" db="EMBL/GenBank/DDBJ databases">
        <title>Complete genome sequence of Acinetobacter baylyi strain GFJ2.</title>
        <authorList>
            <person name="Tabata M."/>
            <person name="Kuboki S."/>
            <person name="Gibu N."/>
            <person name="Kinouchi Y."/>
            <person name="Vangnai A."/>
            <person name="Kasai D."/>
            <person name="Fukuda M."/>
        </authorList>
    </citation>
    <scope>NUCLEOTIDE SEQUENCE [LARGE SCALE GENOMIC DNA]</scope>
    <source>
        <strain evidence="5 6">GFJ2</strain>
    </source>
</reference>
<evidence type="ECO:0000259" key="4">
    <source>
        <dbReference type="Pfam" id="PF20866"/>
    </source>
</evidence>
<name>A0A1P8EGF4_9GAMM</name>
<feature type="domain" description="Phosphoribosyl-dephospho-CoA transferase MdcG C-terminal" evidence="3">
    <location>
        <begin position="89"/>
        <end position="198"/>
    </location>
</feature>
<dbReference type="EMBL" id="CP016896">
    <property type="protein sequence ID" value="APV35284.1"/>
    <property type="molecule type" value="Genomic_DNA"/>
</dbReference>
<dbReference type="InterPro" id="IPR049180">
    <property type="entry name" value="MdcG_C"/>
</dbReference>
<sequence>MMNSIQPHDLLWGITPQMLGHDIPQWVIAAVSHGHPVVVRRDVMINQMIPVGIRGRSRGERFATHLHYNAITKCVQPEQLAHVDLNLFPHLKDRLEQINILMHQSGWAWGYTGSVGFELATGLKTVTPQSDIDLIIRTPEAMCKKQATWLLEQLDQLALKIDVQLQTPRGGVALKEWARATGKVLLKQSNAAVLTQNPWL</sequence>
<dbReference type="AlphaFoldDB" id="A0A1P8EGF4"/>
<dbReference type="InterPro" id="IPR048903">
    <property type="entry name" value="MdcG_N"/>
</dbReference>
<protein>
    <submittedName>
        <fullName evidence="5">Phosphoribosyl-dephospho-CoA transferase</fullName>
    </submittedName>
</protein>
<organism evidence="5 6">
    <name type="scientific">Acinetobacter soli</name>
    <dbReference type="NCBI Taxonomy" id="487316"/>
    <lineage>
        <taxon>Bacteria</taxon>
        <taxon>Pseudomonadati</taxon>
        <taxon>Pseudomonadota</taxon>
        <taxon>Gammaproteobacteria</taxon>
        <taxon>Moraxellales</taxon>
        <taxon>Moraxellaceae</taxon>
        <taxon>Acinetobacter</taxon>
    </lineage>
</organism>
<dbReference type="eggNOG" id="ENOG502Z8NU">
    <property type="taxonomic scope" value="Bacteria"/>
</dbReference>
<evidence type="ECO:0000256" key="1">
    <source>
        <dbReference type="ARBA" id="ARBA00022679"/>
    </source>
</evidence>
<proteinExistence type="predicted"/>
<dbReference type="GO" id="GO:0016779">
    <property type="term" value="F:nucleotidyltransferase activity"/>
    <property type="evidence" value="ECO:0007669"/>
    <property type="project" value="UniProtKB-KW"/>
</dbReference>
<dbReference type="STRING" id="487316.BEN76_04335"/>
<dbReference type="Proteomes" id="UP000185674">
    <property type="component" value="Chromosome"/>
</dbReference>
<keyword evidence="2" id="KW-0548">Nucleotidyltransferase</keyword>
<evidence type="ECO:0000313" key="6">
    <source>
        <dbReference type="Proteomes" id="UP000185674"/>
    </source>
</evidence>
<dbReference type="Pfam" id="PF20866">
    <property type="entry name" value="MdcG_N"/>
    <property type="match status" value="1"/>
</dbReference>
<evidence type="ECO:0000259" key="3">
    <source>
        <dbReference type="Pfam" id="PF10620"/>
    </source>
</evidence>